<evidence type="ECO:0000313" key="2">
    <source>
        <dbReference type="Proteomes" id="UP001162483"/>
    </source>
</evidence>
<accession>A0ABN9BHM4</accession>
<feature type="non-terminal residue" evidence="1">
    <location>
        <position position="36"/>
    </location>
</feature>
<protein>
    <submittedName>
        <fullName evidence="1">Uncharacterized protein</fullName>
    </submittedName>
</protein>
<gene>
    <name evidence="1" type="ORF">SPARVUS_LOCUS2920262</name>
</gene>
<comment type="caution">
    <text evidence="1">The sequence shown here is derived from an EMBL/GenBank/DDBJ whole genome shotgun (WGS) entry which is preliminary data.</text>
</comment>
<organism evidence="1 2">
    <name type="scientific">Staurois parvus</name>
    <dbReference type="NCBI Taxonomy" id="386267"/>
    <lineage>
        <taxon>Eukaryota</taxon>
        <taxon>Metazoa</taxon>
        <taxon>Chordata</taxon>
        <taxon>Craniata</taxon>
        <taxon>Vertebrata</taxon>
        <taxon>Euteleostomi</taxon>
        <taxon>Amphibia</taxon>
        <taxon>Batrachia</taxon>
        <taxon>Anura</taxon>
        <taxon>Neobatrachia</taxon>
        <taxon>Ranoidea</taxon>
        <taxon>Ranidae</taxon>
        <taxon>Staurois</taxon>
    </lineage>
</organism>
<proteinExistence type="predicted"/>
<dbReference type="EMBL" id="CATNWA010004081">
    <property type="protein sequence ID" value="CAI9547026.1"/>
    <property type="molecule type" value="Genomic_DNA"/>
</dbReference>
<evidence type="ECO:0000313" key="1">
    <source>
        <dbReference type="EMBL" id="CAI9547026.1"/>
    </source>
</evidence>
<name>A0ABN9BHM4_9NEOB</name>
<reference evidence="1" key="1">
    <citation type="submission" date="2023-05" db="EMBL/GenBank/DDBJ databases">
        <authorList>
            <person name="Stuckert A."/>
        </authorList>
    </citation>
    <scope>NUCLEOTIDE SEQUENCE</scope>
</reference>
<dbReference type="Proteomes" id="UP001162483">
    <property type="component" value="Unassembled WGS sequence"/>
</dbReference>
<keyword evidence="2" id="KW-1185">Reference proteome</keyword>
<sequence>MSCQSTPASSHHQCRLSVPISAAYQCCLSVPPHQCP</sequence>